<protein>
    <submittedName>
        <fullName evidence="1">Uncharacterized protein</fullName>
    </submittedName>
</protein>
<reference evidence="1 2" key="1">
    <citation type="journal article" date="2020" name="IScience">
        <title>Genome Sequencing of the Endangered Kingdonia uniflora (Circaeasteraceae, Ranunculales) Reveals Potential Mechanisms of Evolutionary Specialization.</title>
        <authorList>
            <person name="Sun Y."/>
            <person name="Deng T."/>
            <person name="Zhang A."/>
            <person name="Moore M.J."/>
            <person name="Landis J.B."/>
            <person name="Lin N."/>
            <person name="Zhang H."/>
            <person name="Zhang X."/>
            <person name="Huang J."/>
            <person name="Zhang X."/>
            <person name="Sun H."/>
            <person name="Wang H."/>
        </authorList>
    </citation>
    <scope>NUCLEOTIDE SEQUENCE [LARGE SCALE GENOMIC DNA]</scope>
    <source>
        <strain evidence="1">TB1705</strain>
        <tissue evidence="1">Leaf</tissue>
    </source>
</reference>
<proteinExistence type="predicted"/>
<gene>
    <name evidence="1" type="ORF">GIB67_015671</name>
</gene>
<sequence>MMLNSMEWQRVKSKYHKFIADHLSRSMSNERRQLLLLLLVVSKCVQLHHRKWTLWRTIHLFLWSSRISLSPGLPLRRYHDNFFYE</sequence>
<dbReference type="AlphaFoldDB" id="A0A7J7NU85"/>
<evidence type="ECO:0000313" key="1">
    <source>
        <dbReference type="EMBL" id="KAF6170719.1"/>
    </source>
</evidence>
<comment type="caution">
    <text evidence="1">The sequence shown here is derived from an EMBL/GenBank/DDBJ whole genome shotgun (WGS) entry which is preliminary data.</text>
</comment>
<name>A0A7J7NU85_9MAGN</name>
<dbReference type="Proteomes" id="UP000541444">
    <property type="component" value="Unassembled WGS sequence"/>
</dbReference>
<evidence type="ECO:0000313" key="2">
    <source>
        <dbReference type="Proteomes" id="UP000541444"/>
    </source>
</evidence>
<organism evidence="1 2">
    <name type="scientific">Kingdonia uniflora</name>
    <dbReference type="NCBI Taxonomy" id="39325"/>
    <lineage>
        <taxon>Eukaryota</taxon>
        <taxon>Viridiplantae</taxon>
        <taxon>Streptophyta</taxon>
        <taxon>Embryophyta</taxon>
        <taxon>Tracheophyta</taxon>
        <taxon>Spermatophyta</taxon>
        <taxon>Magnoliopsida</taxon>
        <taxon>Ranunculales</taxon>
        <taxon>Circaeasteraceae</taxon>
        <taxon>Kingdonia</taxon>
    </lineage>
</organism>
<accession>A0A7J7NU85</accession>
<keyword evidence="2" id="KW-1185">Reference proteome</keyword>
<dbReference type="EMBL" id="JACGCM010000560">
    <property type="protein sequence ID" value="KAF6170719.1"/>
    <property type="molecule type" value="Genomic_DNA"/>
</dbReference>